<comment type="caution">
    <text evidence="2">The sequence shown here is derived from an EMBL/GenBank/DDBJ whole genome shotgun (WGS) entry which is preliminary data.</text>
</comment>
<keyword evidence="1" id="KW-0732">Signal</keyword>
<dbReference type="RefSeq" id="WP_023626593.1">
    <property type="nucleotide sequence ID" value="NZ_BAUW01000131.1"/>
</dbReference>
<protein>
    <submittedName>
        <fullName evidence="2">Uncharacterized protein</fullName>
    </submittedName>
</protein>
<feature type="signal peptide" evidence="1">
    <location>
        <begin position="1"/>
        <end position="25"/>
    </location>
</feature>
<gene>
    <name evidence="2" type="ORF">JCM21738_5217</name>
</gene>
<sequence length="353" mass="39688">MLKKGRFAIFIVAFTLLLSSVNVIAGVSGAVNAKEKEKVNPRDYSGKQIETMFEEVEPFITLTENETVGVIDSKAAKKAGVSKESINLANYYLDKQNAMLKSTENNESIDAFMSEFNHYFMYITEGTEVSREPGNETLEVQSLRDRNTEEIAFENASLEYINSKIDLVMDYVSFDKNHIATLDKTAAEKAGVSAHTIDIAEKAFQEQNENIRSTEVPTEDKSVEGIISALASGGCGGSTDNPHKCPPRDNVLYRVSLGYGQDYLLDRGYHETSWYAGGSAPWRTGRDYTKKVSAYNCVYGAFRYQGLLSDGGRNDGYVSVIIQVPEPNPELHTYDDPSWTWAYYVRWWHYEYC</sequence>
<reference evidence="2 3" key="1">
    <citation type="submission" date="2013-12" db="EMBL/GenBank/DDBJ databases">
        <title>NBRP : Genome information of microbial organism related human and environment.</title>
        <authorList>
            <person name="Hattori M."/>
            <person name="Oshima K."/>
            <person name="Inaba H."/>
            <person name="Suda W."/>
            <person name="Sakamoto M."/>
            <person name="Iino T."/>
            <person name="Kitahara M."/>
            <person name="Oshida Y."/>
            <person name="Iida T."/>
            <person name="Kudo T."/>
            <person name="Itoh T."/>
            <person name="Ahmed I."/>
            <person name="Ohkuma M."/>
        </authorList>
    </citation>
    <scope>NUCLEOTIDE SEQUENCE [LARGE SCALE GENOMIC DNA]</scope>
    <source>
        <strain evidence="2 3">JCM 21738</strain>
    </source>
</reference>
<evidence type="ECO:0000313" key="2">
    <source>
        <dbReference type="EMBL" id="GAE48136.1"/>
    </source>
</evidence>
<name>W4RUZ9_9BACI</name>
<organism evidence="2 3">
    <name type="scientific">Mesobacillus boroniphilus JCM 21738</name>
    <dbReference type="NCBI Taxonomy" id="1294265"/>
    <lineage>
        <taxon>Bacteria</taxon>
        <taxon>Bacillati</taxon>
        <taxon>Bacillota</taxon>
        <taxon>Bacilli</taxon>
        <taxon>Bacillales</taxon>
        <taxon>Bacillaceae</taxon>
        <taxon>Mesobacillus</taxon>
    </lineage>
</organism>
<evidence type="ECO:0000256" key="1">
    <source>
        <dbReference type="SAM" id="SignalP"/>
    </source>
</evidence>
<accession>W4RUZ9</accession>
<dbReference type="EMBL" id="BAUW01000131">
    <property type="protein sequence ID" value="GAE48136.1"/>
    <property type="molecule type" value="Genomic_DNA"/>
</dbReference>
<dbReference type="AlphaFoldDB" id="W4RUZ9"/>
<keyword evidence="3" id="KW-1185">Reference proteome</keyword>
<evidence type="ECO:0000313" key="3">
    <source>
        <dbReference type="Proteomes" id="UP000018949"/>
    </source>
</evidence>
<dbReference type="Proteomes" id="UP000018949">
    <property type="component" value="Unassembled WGS sequence"/>
</dbReference>
<proteinExistence type="predicted"/>
<feature type="chain" id="PRO_5039330610" evidence="1">
    <location>
        <begin position="26"/>
        <end position="353"/>
    </location>
</feature>